<keyword evidence="1" id="KW-0573">Peptidoglycan synthesis</keyword>
<proteinExistence type="predicted"/>
<feature type="active site" description="Nucleophile" evidence="1">
    <location>
        <position position="145"/>
    </location>
</feature>
<keyword evidence="1" id="KW-0961">Cell wall biogenesis/degradation</keyword>
<keyword evidence="1" id="KW-0133">Cell shape</keyword>
<dbReference type="GO" id="GO:0009252">
    <property type="term" value="P:peptidoglycan biosynthetic process"/>
    <property type="evidence" value="ECO:0007669"/>
    <property type="project" value="UniProtKB-KW"/>
</dbReference>
<protein>
    <recommendedName>
        <fullName evidence="2">L,D-TPase catalytic domain-containing protein</fullName>
    </recommendedName>
</protein>
<evidence type="ECO:0000313" key="3">
    <source>
        <dbReference type="EMBL" id="QDH17811.1"/>
    </source>
</evidence>
<dbReference type="PANTHER" id="PTHR38589">
    <property type="entry name" value="BLR0621 PROTEIN"/>
    <property type="match status" value="1"/>
</dbReference>
<dbReference type="GO" id="GO:0071555">
    <property type="term" value="P:cell wall organization"/>
    <property type="evidence" value="ECO:0007669"/>
    <property type="project" value="UniProtKB-UniRule"/>
</dbReference>
<accession>A0A4Y6UN49</accession>
<evidence type="ECO:0000256" key="1">
    <source>
        <dbReference type="PROSITE-ProRule" id="PRU01373"/>
    </source>
</evidence>
<dbReference type="PROSITE" id="PS52029">
    <property type="entry name" value="LD_TPASE"/>
    <property type="match status" value="1"/>
</dbReference>
<dbReference type="Proteomes" id="UP000316313">
    <property type="component" value="Chromosome"/>
</dbReference>
<gene>
    <name evidence="3" type="ORF">E3D00_09705</name>
</gene>
<keyword evidence="4" id="KW-1185">Reference proteome</keyword>
<dbReference type="PANTHER" id="PTHR38589:SF1">
    <property type="entry name" value="BLR0621 PROTEIN"/>
    <property type="match status" value="1"/>
</dbReference>
<reference evidence="3 4" key="1">
    <citation type="submission" date="2019-03" db="EMBL/GenBank/DDBJ databases">
        <title>The complete genome sequence of Swingsia samuiensis NBRC107927(T).</title>
        <authorList>
            <person name="Chua K.-O."/>
            <person name="Chan K.-G."/>
            <person name="See-Too W.-S."/>
        </authorList>
    </citation>
    <scope>NUCLEOTIDE SEQUENCE [LARGE SCALE GENOMIC DNA]</scope>
    <source>
        <strain evidence="3 4">AH83</strain>
    </source>
</reference>
<dbReference type="EMBL" id="CP038141">
    <property type="protein sequence ID" value="QDH17811.1"/>
    <property type="molecule type" value="Genomic_DNA"/>
</dbReference>
<dbReference type="GO" id="GO:0016740">
    <property type="term" value="F:transferase activity"/>
    <property type="evidence" value="ECO:0007669"/>
    <property type="project" value="InterPro"/>
</dbReference>
<evidence type="ECO:0000259" key="2">
    <source>
        <dbReference type="PROSITE" id="PS52029"/>
    </source>
</evidence>
<name>A0A4Y6UN49_9PROT</name>
<dbReference type="AlphaFoldDB" id="A0A4Y6UN49"/>
<feature type="active site" description="Proton donor/acceptor" evidence="1">
    <location>
        <position position="134"/>
    </location>
</feature>
<dbReference type="InterPro" id="IPR005490">
    <property type="entry name" value="LD_TPept_cat_dom"/>
</dbReference>
<feature type="domain" description="L,D-TPase catalytic" evidence="2">
    <location>
        <begin position="1"/>
        <end position="169"/>
    </location>
</feature>
<organism evidence="3 4">
    <name type="scientific">Swingsia samuiensis</name>
    <dbReference type="NCBI Taxonomy" id="1293412"/>
    <lineage>
        <taxon>Bacteria</taxon>
        <taxon>Pseudomonadati</taxon>
        <taxon>Pseudomonadota</taxon>
        <taxon>Alphaproteobacteria</taxon>
        <taxon>Acetobacterales</taxon>
        <taxon>Acetobacteraceae</taxon>
        <taxon>Swingsia</taxon>
    </lineage>
</organism>
<dbReference type="KEGG" id="ssam:E3D00_09705"/>
<dbReference type="Pfam" id="PF03734">
    <property type="entry name" value="YkuD"/>
    <property type="match status" value="1"/>
</dbReference>
<dbReference type="GO" id="GO:0008360">
    <property type="term" value="P:regulation of cell shape"/>
    <property type="evidence" value="ECO:0007669"/>
    <property type="project" value="UniProtKB-UniRule"/>
</dbReference>
<dbReference type="OrthoDB" id="9804204at2"/>
<dbReference type="RefSeq" id="WP_141462109.1">
    <property type="nucleotide sequence ID" value="NZ_CP038141.1"/>
</dbReference>
<comment type="pathway">
    <text evidence="1">Cell wall biogenesis; peptidoglycan biosynthesis.</text>
</comment>
<sequence length="169" mass="19072">MKKAILKIEDSQAFLYFNQQKFTALIGKNGLNQDKTEGDYTTPVGILPLQKIFYRADRLNKPITPLNIPIQPISLKDGWCDDPTHIHYNQHVNLPHEGSHEQLWREDHTYDICIVLGWNDAPPIPGRGSAIFLHLPPASGFTEGCIALNEKDLRQCLSEGLDTIEVEAN</sequence>
<evidence type="ECO:0000313" key="4">
    <source>
        <dbReference type="Proteomes" id="UP000316313"/>
    </source>
</evidence>